<comment type="similarity">
    <text evidence="1">Belongs to the peptidase S33 family.</text>
</comment>
<keyword evidence="2" id="KW-0058">Aromatic hydrocarbons catabolism</keyword>
<keyword evidence="3 6" id="KW-0378">Hydrolase</keyword>
<evidence type="ECO:0000256" key="4">
    <source>
        <dbReference type="PIRSR" id="PIRSR001112-1"/>
    </source>
</evidence>
<dbReference type="AlphaFoldDB" id="A0A8H6T3E9"/>
<dbReference type="SUPFAM" id="SSF53474">
    <property type="entry name" value="alpha/beta-Hydrolases"/>
    <property type="match status" value="1"/>
</dbReference>
<feature type="active site" description="Nucleophile" evidence="4">
    <location>
        <position position="188"/>
    </location>
</feature>
<evidence type="ECO:0000256" key="2">
    <source>
        <dbReference type="ARBA" id="ARBA00022797"/>
    </source>
</evidence>
<organism evidence="6 7">
    <name type="scientific">Mycena indigotica</name>
    <dbReference type="NCBI Taxonomy" id="2126181"/>
    <lineage>
        <taxon>Eukaryota</taxon>
        <taxon>Fungi</taxon>
        <taxon>Dikarya</taxon>
        <taxon>Basidiomycota</taxon>
        <taxon>Agaricomycotina</taxon>
        <taxon>Agaricomycetes</taxon>
        <taxon>Agaricomycetidae</taxon>
        <taxon>Agaricales</taxon>
        <taxon>Marasmiineae</taxon>
        <taxon>Mycenaceae</taxon>
        <taxon>Mycena</taxon>
    </lineage>
</organism>
<feature type="domain" description="Epoxide hydrolase N-terminal" evidence="5">
    <location>
        <begin position="13"/>
        <end position="122"/>
    </location>
</feature>
<dbReference type="PIRSF" id="PIRSF001112">
    <property type="entry name" value="Epoxide_hydrolase"/>
    <property type="match status" value="1"/>
</dbReference>
<dbReference type="GeneID" id="59343255"/>
<comment type="caution">
    <text evidence="6">The sequence shown here is derived from an EMBL/GenBank/DDBJ whole genome shotgun (WGS) entry which is preliminary data.</text>
</comment>
<protein>
    <submittedName>
        <fullName evidence="6">Putative epoxide hydrolase</fullName>
    </submittedName>
</protein>
<dbReference type="PANTHER" id="PTHR21661">
    <property type="entry name" value="EPOXIDE HYDROLASE 1-RELATED"/>
    <property type="match status" value="1"/>
</dbReference>
<evidence type="ECO:0000313" key="6">
    <source>
        <dbReference type="EMBL" id="KAF7310174.1"/>
    </source>
</evidence>
<dbReference type="InterPro" id="IPR010497">
    <property type="entry name" value="Epoxide_hydro_N"/>
</dbReference>
<reference evidence="6" key="1">
    <citation type="submission" date="2020-05" db="EMBL/GenBank/DDBJ databases">
        <title>Mycena genomes resolve the evolution of fungal bioluminescence.</title>
        <authorList>
            <person name="Tsai I.J."/>
        </authorList>
    </citation>
    <scope>NUCLEOTIDE SEQUENCE</scope>
    <source>
        <strain evidence="6">171206Taipei</strain>
    </source>
</reference>
<keyword evidence="7" id="KW-1185">Reference proteome</keyword>
<dbReference type="InterPro" id="IPR016292">
    <property type="entry name" value="Epoxide_hydrolase"/>
</dbReference>
<evidence type="ECO:0000313" key="7">
    <source>
        <dbReference type="Proteomes" id="UP000636479"/>
    </source>
</evidence>
<accession>A0A8H6T3E9</accession>
<dbReference type="OrthoDB" id="7130006at2759"/>
<dbReference type="PANTHER" id="PTHR21661:SF35">
    <property type="entry name" value="EPOXIDE HYDROLASE"/>
    <property type="match status" value="1"/>
</dbReference>
<sequence length="413" mass="46680">MADLKPPSVESEKPFTIHVPDEAISRLKTKLSDTIFPDELEGVEWDYGVPMKDLQRLVERWADGFDWRKQEAVLNAEFPQFTRDITVEGHGTLNIHYIHKKSDVKGAIPLLFVHGWPGSFVEARKILPLLTASSPDHPSFHFVGLSIPGYGFSEAPRKSKFGLDQYAEVGNKLMLALGYDEYVTQGGDWGFAITRRIASLYGHKHSKAWHTNFPTGDPPSPIWQPLEFIKLFLMSSEQRNALYKSLEFMDTGMGYMAQHATKPQTLGYALADSPVGLLAWLYEKMVGWSDEYPWTDDEVLTWVSIYWFSRAGPVASTRIYRESAGPSFEAVKKVFQNIEKPTIPFGASHFQKEIIVFPLGWVKTSGKLVYQRAHPRGGHFAAWEKPEELVSDLREMFGRGGKAFGVVKGKDGY</sequence>
<name>A0A8H6T3E9_9AGAR</name>
<evidence type="ECO:0000259" key="5">
    <source>
        <dbReference type="Pfam" id="PF06441"/>
    </source>
</evidence>
<dbReference type="InterPro" id="IPR000639">
    <property type="entry name" value="Epox_hydrolase-like"/>
</dbReference>
<evidence type="ECO:0000256" key="3">
    <source>
        <dbReference type="ARBA" id="ARBA00022801"/>
    </source>
</evidence>
<dbReference type="RefSeq" id="XP_037223624.1">
    <property type="nucleotide sequence ID" value="XM_037360739.1"/>
</dbReference>
<dbReference type="InterPro" id="IPR029058">
    <property type="entry name" value="AB_hydrolase_fold"/>
</dbReference>
<dbReference type="PRINTS" id="PR00412">
    <property type="entry name" value="EPOXHYDRLASE"/>
</dbReference>
<evidence type="ECO:0000256" key="1">
    <source>
        <dbReference type="ARBA" id="ARBA00010088"/>
    </source>
</evidence>
<dbReference type="GO" id="GO:0097176">
    <property type="term" value="P:epoxide metabolic process"/>
    <property type="evidence" value="ECO:0007669"/>
    <property type="project" value="TreeGrafter"/>
</dbReference>
<proteinExistence type="inferred from homology"/>
<dbReference type="Proteomes" id="UP000636479">
    <property type="component" value="Unassembled WGS sequence"/>
</dbReference>
<gene>
    <name evidence="6" type="ORF">MIND_00391000</name>
</gene>
<dbReference type="GO" id="GO:0004301">
    <property type="term" value="F:epoxide hydrolase activity"/>
    <property type="evidence" value="ECO:0007669"/>
    <property type="project" value="TreeGrafter"/>
</dbReference>
<dbReference type="Gene3D" id="3.40.50.1820">
    <property type="entry name" value="alpha/beta hydrolase"/>
    <property type="match status" value="1"/>
</dbReference>
<dbReference type="Pfam" id="PF06441">
    <property type="entry name" value="EHN"/>
    <property type="match status" value="1"/>
</dbReference>
<feature type="active site" description="Proton acceptor" evidence="4">
    <location>
        <position position="379"/>
    </location>
</feature>
<feature type="active site" description="Proton donor" evidence="4">
    <location>
        <position position="320"/>
    </location>
</feature>
<dbReference type="EMBL" id="JACAZF010000003">
    <property type="protein sequence ID" value="KAF7310174.1"/>
    <property type="molecule type" value="Genomic_DNA"/>
</dbReference>